<dbReference type="Proteomes" id="UP000070700">
    <property type="component" value="Unassembled WGS sequence"/>
</dbReference>
<feature type="region of interest" description="Disordered" evidence="1">
    <location>
        <begin position="90"/>
        <end position="111"/>
    </location>
</feature>
<keyword evidence="4" id="KW-1185">Reference proteome</keyword>
<dbReference type="GeneID" id="28815429"/>
<dbReference type="InParanoid" id="A0A194WXL2"/>
<organism evidence="3 4">
    <name type="scientific">Mollisia scopiformis</name>
    <name type="common">Conifer needle endophyte fungus</name>
    <name type="synonym">Phialocephala scopiformis</name>
    <dbReference type="NCBI Taxonomy" id="149040"/>
    <lineage>
        <taxon>Eukaryota</taxon>
        <taxon>Fungi</taxon>
        <taxon>Dikarya</taxon>
        <taxon>Ascomycota</taxon>
        <taxon>Pezizomycotina</taxon>
        <taxon>Leotiomycetes</taxon>
        <taxon>Helotiales</taxon>
        <taxon>Mollisiaceae</taxon>
        <taxon>Mollisia</taxon>
    </lineage>
</organism>
<evidence type="ECO:0000313" key="4">
    <source>
        <dbReference type="Proteomes" id="UP000070700"/>
    </source>
</evidence>
<evidence type="ECO:0000256" key="2">
    <source>
        <dbReference type="SAM" id="SignalP"/>
    </source>
</evidence>
<proteinExistence type="predicted"/>
<accession>A0A194WXL2</accession>
<evidence type="ECO:0000256" key="1">
    <source>
        <dbReference type="SAM" id="MobiDB-lite"/>
    </source>
</evidence>
<feature type="chain" id="PRO_5008267564" description="Secreted protein" evidence="2">
    <location>
        <begin position="21"/>
        <end position="129"/>
    </location>
</feature>
<feature type="signal peptide" evidence="2">
    <location>
        <begin position="1"/>
        <end position="20"/>
    </location>
</feature>
<protein>
    <recommendedName>
        <fullName evidence="5">Secreted protein</fullName>
    </recommendedName>
</protein>
<keyword evidence="2" id="KW-0732">Signal</keyword>
<reference evidence="3 4" key="1">
    <citation type="submission" date="2015-10" db="EMBL/GenBank/DDBJ databases">
        <title>Full genome of DAOMC 229536 Phialocephala scopiformis, a fungal endophyte of spruce producing the potent anti-insectan compound rugulosin.</title>
        <authorList>
            <consortium name="DOE Joint Genome Institute"/>
            <person name="Walker A.K."/>
            <person name="Frasz S.L."/>
            <person name="Seifert K.A."/>
            <person name="Miller J.D."/>
            <person name="Mondo S.J."/>
            <person name="Labutti K."/>
            <person name="Lipzen A."/>
            <person name="Dockter R."/>
            <person name="Kennedy M."/>
            <person name="Grigoriev I.V."/>
            <person name="Spatafora J.W."/>
        </authorList>
    </citation>
    <scope>NUCLEOTIDE SEQUENCE [LARGE SCALE GENOMIC DNA]</scope>
    <source>
        <strain evidence="3 4">CBS 120377</strain>
    </source>
</reference>
<evidence type="ECO:0000313" key="3">
    <source>
        <dbReference type="EMBL" id="KUJ12723.1"/>
    </source>
</evidence>
<dbReference type="EMBL" id="KQ947423">
    <property type="protein sequence ID" value="KUJ12723.1"/>
    <property type="molecule type" value="Genomic_DNA"/>
</dbReference>
<sequence>MKISMLQQIVLTAVCAVVEEAVISQWVTAFRKDRETLLLIHFSSDDGRSSTTRKRRWNLAWKQSKLHAFSLYQTLSISLFSNPTNTHFTHLTSPRGTMPTPAGSTSSRAAPGRLARAAGLITKSHRHRR</sequence>
<dbReference type="RefSeq" id="XP_018067078.1">
    <property type="nucleotide sequence ID" value="XM_018205703.1"/>
</dbReference>
<dbReference type="KEGG" id="psco:LY89DRAFT_191240"/>
<name>A0A194WXL2_MOLSC</name>
<evidence type="ECO:0008006" key="5">
    <source>
        <dbReference type="Google" id="ProtNLM"/>
    </source>
</evidence>
<gene>
    <name evidence="3" type="ORF">LY89DRAFT_191240</name>
</gene>
<dbReference type="AlphaFoldDB" id="A0A194WXL2"/>